<keyword evidence="2" id="KW-1185">Reference proteome</keyword>
<dbReference type="Proteomes" id="UP000887116">
    <property type="component" value="Unassembled WGS sequence"/>
</dbReference>
<sequence length="107" mass="12241">MKVDMLSHHHPRMALILFKKVMQTAPASSFVQITTVHASIIIYASVKWNMCKHIHLVCRPKFSIVQAESSNINNPNSLQGDLLIDEDETRTRETDIIITELSEKKKK</sequence>
<name>A0A8X6HTG2_TRICU</name>
<accession>A0A8X6HTG2</accession>
<organism evidence="1 2">
    <name type="scientific">Trichonephila clavata</name>
    <name type="common">Joro spider</name>
    <name type="synonym">Nephila clavata</name>
    <dbReference type="NCBI Taxonomy" id="2740835"/>
    <lineage>
        <taxon>Eukaryota</taxon>
        <taxon>Metazoa</taxon>
        <taxon>Ecdysozoa</taxon>
        <taxon>Arthropoda</taxon>
        <taxon>Chelicerata</taxon>
        <taxon>Arachnida</taxon>
        <taxon>Araneae</taxon>
        <taxon>Araneomorphae</taxon>
        <taxon>Entelegynae</taxon>
        <taxon>Araneoidea</taxon>
        <taxon>Nephilidae</taxon>
        <taxon>Trichonephila</taxon>
    </lineage>
</organism>
<dbReference type="AlphaFoldDB" id="A0A8X6HTG2"/>
<evidence type="ECO:0000313" key="2">
    <source>
        <dbReference type="Proteomes" id="UP000887116"/>
    </source>
</evidence>
<evidence type="ECO:0000313" key="1">
    <source>
        <dbReference type="EMBL" id="GFR28190.1"/>
    </source>
</evidence>
<proteinExistence type="predicted"/>
<comment type="caution">
    <text evidence="1">The sequence shown here is derived from an EMBL/GenBank/DDBJ whole genome shotgun (WGS) entry which is preliminary data.</text>
</comment>
<reference evidence="1" key="1">
    <citation type="submission" date="2020-07" db="EMBL/GenBank/DDBJ databases">
        <title>Multicomponent nature underlies the extraordinary mechanical properties of spider dragline silk.</title>
        <authorList>
            <person name="Kono N."/>
            <person name="Nakamura H."/>
            <person name="Mori M."/>
            <person name="Yoshida Y."/>
            <person name="Ohtoshi R."/>
            <person name="Malay A.D."/>
            <person name="Moran D.A.P."/>
            <person name="Tomita M."/>
            <person name="Numata K."/>
            <person name="Arakawa K."/>
        </authorList>
    </citation>
    <scope>NUCLEOTIDE SEQUENCE</scope>
</reference>
<protein>
    <submittedName>
        <fullName evidence="1">Uncharacterized protein</fullName>
    </submittedName>
</protein>
<gene>
    <name evidence="1" type="ORF">TNCT_489611</name>
</gene>
<dbReference type="EMBL" id="BMAO01028929">
    <property type="protein sequence ID" value="GFR28190.1"/>
    <property type="molecule type" value="Genomic_DNA"/>
</dbReference>